<evidence type="ECO:0000313" key="8">
    <source>
        <dbReference type="Proteomes" id="UP000224507"/>
    </source>
</evidence>
<sequence length="399" mass="47799">MKPKVKFNYRLRDRNGIYHVVVYWINPITKEQESKSKSTGLRLKGNKKKAEEIGETFLQEVKEKYNNAYQKEEIEKNFEKKEKIKFLNFLEQSIINNKNSIEYTTYKSYRDQQKIIERFFSVKNLDLENVTVADILDFYNYLSNVRKNTNNTVIHYHALLRKTFTEAYIRKLIKENIMLEIPRPKKEKYISEVFNLKEINIFLNHIKGHRFELEMNLALFYGFRRSELLGLRFSVIDFDNNTILVNTKITSSEKEKLVPKQKMKNDSSYRIMPLLDSIKKLIIQRMERIKKDKHFFKSIYTKKWEGFVCVGENGELIKPDRVTRTFRKLINECGLKKIRLHDLRHSCATLLYEQDIQLKDIQMWLGHSDIQTTANIYSHFDYTRKEKTGKIIEKSLKKL</sequence>
<dbReference type="Proteomes" id="UP000224507">
    <property type="component" value="Unassembled WGS sequence"/>
</dbReference>
<keyword evidence="2 4" id="KW-0238">DNA-binding</keyword>
<dbReference type="InterPro" id="IPR050090">
    <property type="entry name" value="Tyrosine_recombinase_XerCD"/>
</dbReference>
<dbReference type="InterPro" id="IPR010998">
    <property type="entry name" value="Integrase_recombinase_N"/>
</dbReference>
<dbReference type="AlphaFoldDB" id="A0A2C6BMD9"/>
<dbReference type="Pfam" id="PF13102">
    <property type="entry name" value="Phage_int_SAM_5"/>
    <property type="match status" value="1"/>
</dbReference>
<protein>
    <submittedName>
        <fullName evidence="7">Site-specific integrase</fullName>
    </submittedName>
</protein>
<dbReference type="RefSeq" id="WP_098997361.1">
    <property type="nucleotide sequence ID" value="NZ_CP077153.1"/>
</dbReference>
<evidence type="ECO:0000259" key="6">
    <source>
        <dbReference type="PROSITE" id="PS51900"/>
    </source>
</evidence>
<evidence type="ECO:0000256" key="4">
    <source>
        <dbReference type="PROSITE-ProRule" id="PRU01248"/>
    </source>
</evidence>
<dbReference type="Gene3D" id="1.10.150.130">
    <property type="match status" value="1"/>
</dbReference>
<comment type="similarity">
    <text evidence="1">Belongs to the 'phage' integrase family.</text>
</comment>
<evidence type="ECO:0000256" key="1">
    <source>
        <dbReference type="ARBA" id="ARBA00008857"/>
    </source>
</evidence>
<dbReference type="InterPro" id="IPR002104">
    <property type="entry name" value="Integrase_catalytic"/>
</dbReference>
<proteinExistence type="inferred from homology"/>
<dbReference type="GO" id="GO:0006310">
    <property type="term" value="P:DNA recombination"/>
    <property type="evidence" value="ECO:0007669"/>
    <property type="project" value="UniProtKB-KW"/>
</dbReference>
<dbReference type="PROSITE" id="PS51898">
    <property type="entry name" value="TYR_RECOMBINASE"/>
    <property type="match status" value="1"/>
</dbReference>
<dbReference type="CDD" id="cd01189">
    <property type="entry name" value="INT_ICEBs1_C_like"/>
    <property type="match status" value="1"/>
</dbReference>
<accession>A0A2C6BMD9</accession>
<evidence type="ECO:0000256" key="3">
    <source>
        <dbReference type="ARBA" id="ARBA00023172"/>
    </source>
</evidence>
<dbReference type="Pfam" id="PF00589">
    <property type="entry name" value="Phage_integrase"/>
    <property type="match status" value="1"/>
</dbReference>
<dbReference type="InterPro" id="IPR011010">
    <property type="entry name" value="DNA_brk_join_enz"/>
</dbReference>
<evidence type="ECO:0000313" key="7">
    <source>
        <dbReference type="EMBL" id="PHI15529.1"/>
    </source>
</evidence>
<evidence type="ECO:0000256" key="2">
    <source>
        <dbReference type="ARBA" id="ARBA00023125"/>
    </source>
</evidence>
<dbReference type="GO" id="GO:0015074">
    <property type="term" value="P:DNA integration"/>
    <property type="evidence" value="ECO:0007669"/>
    <property type="project" value="InterPro"/>
</dbReference>
<dbReference type="PROSITE" id="PS51900">
    <property type="entry name" value="CB"/>
    <property type="match status" value="1"/>
</dbReference>
<dbReference type="PANTHER" id="PTHR30349:SF41">
    <property type="entry name" value="INTEGRASE_RECOMBINASE PROTEIN MJ0367-RELATED"/>
    <property type="match status" value="1"/>
</dbReference>
<feature type="domain" description="Tyr recombinase" evidence="5">
    <location>
        <begin position="185"/>
        <end position="390"/>
    </location>
</feature>
<name>A0A2C6BMD9_FUSNP</name>
<gene>
    <name evidence="7" type="ORF">CBG56_05735</name>
</gene>
<dbReference type="Gene3D" id="1.10.443.10">
    <property type="entry name" value="Intergrase catalytic core"/>
    <property type="match status" value="1"/>
</dbReference>
<keyword evidence="3" id="KW-0233">DNA recombination</keyword>
<dbReference type="GO" id="GO:0003677">
    <property type="term" value="F:DNA binding"/>
    <property type="evidence" value="ECO:0007669"/>
    <property type="project" value="UniProtKB-UniRule"/>
</dbReference>
<dbReference type="InterPro" id="IPR025269">
    <property type="entry name" value="SAM-like_dom"/>
</dbReference>
<dbReference type="EMBL" id="NIRO01000004">
    <property type="protein sequence ID" value="PHI15529.1"/>
    <property type="molecule type" value="Genomic_DNA"/>
</dbReference>
<dbReference type="InterPro" id="IPR044068">
    <property type="entry name" value="CB"/>
</dbReference>
<dbReference type="SUPFAM" id="SSF56349">
    <property type="entry name" value="DNA breaking-rejoining enzymes"/>
    <property type="match status" value="1"/>
</dbReference>
<organism evidence="7 8">
    <name type="scientific">Fusobacterium nucleatum subsp. polymorphum</name>
    <name type="common">Fusobacterium polymorphum</name>
    <dbReference type="NCBI Taxonomy" id="76857"/>
    <lineage>
        <taxon>Bacteria</taxon>
        <taxon>Fusobacteriati</taxon>
        <taxon>Fusobacteriota</taxon>
        <taxon>Fusobacteriia</taxon>
        <taxon>Fusobacteriales</taxon>
        <taxon>Fusobacteriaceae</taxon>
        <taxon>Fusobacterium</taxon>
    </lineage>
</organism>
<dbReference type="InterPro" id="IPR013762">
    <property type="entry name" value="Integrase-like_cat_sf"/>
</dbReference>
<feature type="domain" description="Core-binding (CB)" evidence="6">
    <location>
        <begin position="77"/>
        <end position="168"/>
    </location>
</feature>
<evidence type="ECO:0000259" key="5">
    <source>
        <dbReference type="PROSITE" id="PS51898"/>
    </source>
</evidence>
<dbReference type="PANTHER" id="PTHR30349">
    <property type="entry name" value="PHAGE INTEGRASE-RELATED"/>
    <property type="match status" value="1"/>
</dbReference>
<comment type="caution">
    <text evidence="7">The sequence shown here is derived from an EMBL/GenBank/DDBJ whole genome shotgun (WGS) entry which is preliminary data.</text>
</comment>
<reference evidence="7 8" key="1">
    <citation type="submission" date="2017-06" db="EMBL/GenBank/DDBJ databases">
        <title>Draft genome sequence of Fusobacterium nucleatum subsp. polymorphum KCOM 1274 (=ChDC F309).</title>
        <authorList>
            <person name="Kook J.-K."/>
            <person name="Park S.-N."/>
            <person name="Lim Y.K."/>
            <person name="Roh H."/>
        </authorList>
    </citation>
    <scope>NUCLEOTIDE SEQUENCE [LARGE SCALE GENOMIC DNA]</scope>
    <source>
        <strain evidence="8">KCOM 1274 (ChDC F309)</strain>
    </source>
</reference>